<organism evidence="3 4">
    <name type="scientific">Aspergillus keveii</name>
    <dbReference type="NCBI Taxonomy" id="714993"/>
    <lineage>
        <taxon>Eukaryota</taxon>
        <taxon>Fungi</taxon>
        <taxon>Dikarya</taxon>
        <taxon>Ascomycota</taxon>
        <taxon>Pezizomycotina</taxon>
        <taxon>Eurotiomycetes</taxon>
        <taxon>Eurotiomycetidae</taxon>
        <taxon>Eurotiales</taxon>
        <taxon>Aspergillaceae</taxon>
        <taxon>Aspergillus</taxon>
        <taxon>Aspergillus subgen. Nidulantes</taxon>
    </lineage>
</organism>
<evidence type="ECO:0000256" key="2">
    <source>
        <dbReference type="SAM" id="MobiDB-lite"/>
    </source>
</evidence>
<name>A0ABR4FPL0_9EURO</name>
<evidence type="ECO:0000313" key="4">
    <source>
        <dbReference type="Proteomes" id="UP001610563"/>
    </source>
</evidence>
<keyword evidence="4" id="KW-1185">Reference proteome</keyword>
<evidence type="ECO:0000313" key="3">
    <source>
        <dbReference type="EMBL" id="KAL2785147.1"/>
    </source>
</evidence>
<accession>A0ABR4FPL0</accession>
<dbReference type="EMBL" id="JBFTWV010000153">
    <property type="protein sequence ID" value="KAL2785147.1"/>
    <property type="molecule type" value="Genomic_DNA"/>
</dbReference>
<evidence type="ECO:0000256" key="1">
    <source>
        <dbReference type="ARBA" id="ARBA00022729"/>
    </source>
</evidence>
<proteinExistence type="predicted"/>
<dbReference type="InterPro" id="IPR023296">
    <property type="entry name" value="Glyco_hydro_beta-prop_sf"/>
</dbReference>
<dbReference type="SUPFAM" id="SSF75005">
    <property type="entry name" value="Arabinanase/levansucrase/invertase"/>
    <property type="match status" value="1"/>
</dbReference>
<dbReference type="Proteomes" id="UP001610563">
    <property type="component" value="Unassembled WGS sequence"/>
</dbReference>
<gene>
    <name evidence="3" type="ORF">BJX66DRAFT_67454</name>
</gene>
<sequence length="106" mass="12210">MHYDWSTKKRKFPILLFKTDDPFDCSKWSMPIEIENPRGTIDRDLFWDDDTGTVYLASDWGSIYLAEVNFETGSSSTPVKIWSGSGGSNPEGPHLQERRLLLPTRR</sequence>
<feature type="region of interest" description="Disordered" evidence="2">
    <location>
        <begin position="81"/>
        <end position="106"/>
    </location>
</feature>
<comment type="caution">
    <text evidence="3">The sequence shown here is derived from an EMBL/GenBank/DDBJ whole genome shotgun (WGS) entry which is preliminary data.</text>
</comment>
<keyword evidence="1" id="KW-0732">Signal</keyword>
<protein>
    <submittedName>
        <fullName evidence="3">Uncharacterized protein</fullName>
    </submittedName>
</protein>
<reference evidence="3 4" key="1">
    <citation type="submission" date="2024-07" db="EMBL/GenBank/DDBJ databases">
        <title>Section-level genome sequencing and comparative genomics of Aspergillus sections Usti and Cavernicolus.</title>
        <authorList>
            <consortium name="Lawrence Berkeley National Laboratory"/>
            <person name="Nybo J.L."/>
            <person name="Vesth T.C."/>
            <person name="Theobald S."/>
            <person name="Frisvad J.C."/>
            <person name="Larsen T.O."/>
            <person name="Kjaerboelling I."/>
            <person name="Rothschild-Mancinelli K."/>
            <person name="Lyhne E.K."/>
            <person name="Kogle M.E."/>
            <person name="Barry K."/>
            <person name="Clum A."/>
            <person name="Na H."/>
            <person name="Ledsgaard L."/>
            <person name="Lin J."/>
            <person name="Lipzen A."/>
            <person name="Kuo A."/>
            <person name="Riley R."/>
            <person name="Mondo S."/>
            <person name="Labutti K."/>
            <person name="Haridas S."/>
            <person name="Pangalinan J."/>
            <person name="Salamov A.A."/>
            <person name="Simmons B.A."/>
            <person name="Magnuson J.K."/>
            <person name="Chen J."/>
            <person name="Drula E."/>
            <person name="Henrissat B."/>
            <person name="Wiebenga A."/>
            <person name="Lubbers R.J."/>
            <person name="Gomes A.C."/>
            <person name="Makela M.R."/>
            <person name="Stajich J."/>
            <person name="Grigoriev I.V."/>
            <person name="Mortensen U.H."/>
            <person name="De Vries R.P."/>
            <person name="Baker S.E."/>
            <person name="Andersen M.R."/>
        </authorList>
    </citation>
    <scope>NUCLEOTIDE SEQUENCE [LARGE SCALE GENOMIC DNA]</scope>
    <source>
        <strain evidence="3 4">CBS 209.92</strain>
    </source>
</reference>
<dbReference type="Gene3D" id="2.115.10.20">
    <property type="entry name" value="Glycosyl hydrolase domain, family 43"/>
    <property type="match status" value="1"/>
</dbReference>